<keyword evidence="2" id="KW-1185">Reference proteome</keyword>
<evidence type="ECO:0000313" key="2">
    <source>
        <dbReference type="Proteomes" id="UP001317259"/>
    </source>
</evidence>
<dbReference type="EMBL" id="JAKRKC020000002">
    <property type="protein sequence ID" value="MCK2219763.1"/>
    <property type="molecule type" value="Genomic_DNA"/>
</dbReference>
<organism evidence="1 2">
    <name type="scientific">Actinomadura luzonensis</name>
    <dbReference type="NCBI Taxonomy" id="2805427"/>
    <lineage>
        <taxon>Bacteria</taxon>
        <taxon>Bacillati</taxon>
        <taxon>Actinomycetota</taxon>
        <taxon>Actinomycetes</taxon>
        <taxon>Streptosporangiales</taxon>
        <taxon>Thermomonosporaceae</taxon>
        <taxon>Actinomadura</taxon>
    </lineage>
</organism>
<evidence type="ECO:0000313" key="1">
    <source>
        <dbReference type="EMBL" id="MCK2219763.1"/>
    </source>
</evidence>
<sequence>MAGPVLNARIGDRGRQPLAIRLSVSRRYNDPLAPYISAIEADVPYPGGPLVSRALLVLPDGMTDHVNAVALEFTETRDVDALMELLPELRRLLAQRYPSEDEMEAPY</sequence>
<accession>A0ABT0G6N7</accession>
<protein>
    <submittedName>
        <fullName evidence="1">Uncharacterized protein</fullName>
    </submittedName>
</protein>
<reference evidence="1 2" key="1">
    <citation type="submission" date="2022-04" db="EMBL/GenBank/DDBJ databases">
        <title>Genome draft of Actinomadura sp. ATCC 31491.</title>
        <authorList>
            <person name="Shi X."/>
            <person name="Du Y."/>
        </authorList>
    </citation>
    <scope>NUCLEOTIDE SEQUENCE [LARGE SCALE GENOMIC DNA]</scope>
    <source>
        <strain evidence="1 2">ATCC 31491</strain>
    </source>
</reference>
<dbReference type="RefSeq" id="WP_242375286.1">
    <property type="nucleotide sequence ID" value="NZ_JAKRKC020000002.1"/>
</dbReference>
<dbReference type="Proteomes" id="UP001317259">
    <property type="component" value="Unassembled WGS sequence"/>
</dbReference>
<proteinExistence type="predicted"/>
<gene>
    <name evidence="1" type="ORF">MF672_039100</name>
</gene>
<name>A0ABT0G6N7_9ACTN</name>
<comment type="caution">
    <text evidence="1">The sequence shown here is derived from an EMBL/GenBank/DDBJ whole genome shotgun (WGS) entry which is preliminary data.</text>
</comment>